<dbReference type="EMBL" id="CP108133">
    <property type="protein sequence ID" value="WTP46915.1"/>
    <property type="molecule type" value="Genomic_DNA"/>
</dbReference>
<dbReference type="Proteomes" id="UP001432166">
    <property type="component" value="Chromosome"/>
</dbReference>
<sequence length="228" mass="25048">MRLIRGVCIATVALLLTGCADRPTATRPEVPAGEQAQNDLLKAAQLALVTRCLSGQGLTVPSRRQRPKTATAEGKRFQAAYFGVDPRELSLTLPTGYTVTANTDGCLADAQRVLYGDQKQWFEAEVVVNNLRAEAQARMATDPDHRAAMARWKQCAGHLSKTRPAPRDPAVTARCNRESGLARVESRLEPTLLAKVRSERREQLTTYRQLRTIALQRAVNLTFAAKAP</sequence>
<organism evidence="1 2">
    <name type="scientific">Streptomyces tauricus</name>
    <dbReference type="NCBI Taxonomy" id="68274"/>
    <lineage>
        <taxon>Bacteria</taxon>
        <taxon>Bacillati</taxon>
        <taxon>Actinomycetota</taxon>
        <taxon>Actinomycetes</taxon>
        <taxon>Kitasatosporales</taxon>
        <taxon>Streptomycetaceae</taxon>
        <taxon>Streptomyces</taxon>
        <taxon>Streptomyces aurantiacus group</taxon>
    </lineage>
</organism>
<dbReference type="PROSITE" id="PS51257">
    <property type="entry name" value="PROKAR_LIPOPROTEIN"/>
    <property type="match status" value="1"/>
</dbReference>
<proteinExistence type="predicted"/>
<protein>
    <recommendedName>
        <fullName evidence="3">Lipoprotein</fullName>
    </recommendedName>
</protein>
<keyword evidence="2" id="KW-1185">Reference proteome</keyword>
<accession>A0ABZ1J6G2</accession>
<evidence type="ECO:0008006" key="3">
    <source>
        <dbReference type="Google" id="ProtNLM"/>
    </source>
</evidence>
<name>A0ABZ1J6G2_9ACTN</name>
<dbReference type="RefSeq" id="WP_328936310.1">
    <property type="nucleotide sequence ID" value="NZ_CP108133.1"/>
</dbReference>
<evidence type="ECO:0000313" key="2">
    <source>
        <dbReference type="Proteomes" id="UP001432166"/>
    </source>
</evidence>
<gene>
    <name evidence="1" type="ORF">OG288_00350</name>
</gene>
<evidence type="ECO:0000313" key="1">
    <source>
        <dbReference type="EMBL" id="WTP46915.1"/>
    </source>
</evidence>
<reference evidence="1" key="1">
    <citation type="submission" date="2022-10" db="EMBL/GenBank/DDBJ databases">
        <title>The complete genomes of actinobacterial strains from the NBC collection.</title>
        <authorList>
            <person name="Joergensen T.S."/>
            <person name="Alvarez Arevalo M."/>
            <person name="Sterndorff E.B."/>
            <person name="Faurdal D."/>
            <person name="Vuksanovic O."/>
            <person name="Mourched A.-S."/>
            <person name="Charusanti P."/>
            <person name="Shaw S."/>
            <person name="Blin K."/>
            <person name="Weber T."/>
        </authorList>
    </citation>
    <scope>NUCLEOTIDE SEQUENCE</scope>
    <source>
        <strain evidence="1">NBC_00189</strain>
    </source>
</reference>